<evidence type="ECO:0000256" key="5">
    <source>
        <dbReference type="SAM" id="MobiDB-lite"/>
    </source>
</evidence>
<evidence type="ECO:0000313" key="6">
    <source>
        <dbReference type="EMBL" id="CAE8684360.1"/>
    </source>
</evidence>
<evidence type="ECO:0008006" key="8">
    <source>
        <dbReference type="Google" id="ProtNLM"/>
    </source>
</evidence>
<feature type="compositionally biased region" description="Basic and acidic residues" evidence="5">
    <location>
        <begin position="674"/>
        <end position="701"/>
    </location>
</feature>
<dbReference type="InterPro" id="IPR038765">
    <property type="entry name" value="Papain-like_cys_pep_sf"/>
</dbReference>
<dbReference type="SUPFAM" id="SSF54001">
    <property type="entry name" value="Cysteine proteinases"/>
    <property type="match status" value="1"/>
</dbReference>
<dbReference type="Gene3D" id="6.10.250.3450">
    <property type="match status" value="1"/>
</dbReference>
<feature type="compositionally biased region" description="Basic residues" evidence="5">
    <location>
        <begin position="1295"/>
        <end position="1326"/>
    </location>
</feature>
<sequence>MTLPFEISALAWLATARTATSLNRGESWWSRDLPMHETANLGAGLFPEALLQCWGPSTGNDWAECCSPDFGPQGDEQCWRQAPGLSFEICCLHHSMRTFEGEMRIASSRLFDTAGLCPPSLASVCELADNRTSRARRTRRIVRRRLVTPAPLSKPGGSVPVLGIPVAFDYDFLTLRLLQSIDFPVDLLLLILSGSGSSPHLERLAGKALQLRPDLILIRSPVNLGAAGGFNEVVHANPSAPWWLICSHDVAFPSGMLARAASATWQALQKERDSRDGGERPTTAPGLRYFRNRGQPIHALTAFALTARAVASAGLFDENLWPANAEDIDYMLRMRIFEQAAGVAMRDADIEVIHGPETCVAQDQQSMRFCSGIWNAMNGAQRAASESESESLTAQDENANDEEFVERAAREEVRLQLTSALNFDVHVMQKYGPLNRTDGRPEYAEGSSGPFGMASYGWDEWVLDPSRRACVMQAGPACGIDIRFVEQDAYARMNRFPAWSAWLHSGRPEQELQSIQDRWAGWDHVISTHQRSKLAKVAPPQRHDADDAEKGDWKEAGSKEEQFDDSRAHDRNEAADTGKFDTLLSGGLSPVRVEAFVGTFEARQADGDFGVTGPLIEQLVFALTGARKPGGGRKDSFLHIKLRVKSWLEKERSMCHHVDKADLVEEFLDQCRDESEAAEKEQANRQVPEEKMEDKEEEQGKKRGSREALLQQLVEGSSEVSAAAGYEDMKSPEEAVASLSPGELKVWDTLLKGRVTKLKASSKYFETFGDRLVEQIGAKVLKPGRMSTLSMDEEEARVKAGWKDFDAAMWLAAFSPEAELEKWVANPGDFMERRHECVLGFSDQIPVWIKIGRKKQVYCSKEVGKRKTTGKWKEDERYQYGGKLIERKAGKCVGMILKSWVQMRKRKPELFENWEVYSQPGAVVDPIIQSWELEEQSEEFPCSVWCRDMLASGYTVECRMKQSVAQQIPCQVKAGVTPIVQLTDTDFGFSFKASLAAAHVEMRQEMKAKARIQGKIATFKCGVPEIMELLETARKAQEVRLKRSDWIVAALRRNGYFHWRPCWKQDCLVEASLQDWCQELPEGSYRYPSHWLEERGSWLKEGVPKMSALKDLEDAVTRAKDAEEYFCRSEGFLFRVASMKGLKLEEHHGVIECDAIQDGNNEELEGASLDDIMDSKQKRRIRKALKLDDDEKLEMPAVDDKKEQDQEKLQMEKLKKKHTMHVLMQKSKEKFRVMMQTMTRKEAIQSLLTAGGKKKKTKVQKQQKQMMKSNVKGKFMTKVKASLKKDPSSVEKKPCAKKKPSLKNKPSVKNKPCAKTKPSLKNKPSVKNKPSAMEKNNNKNMKKAMQKGEGAYGGGKWKQLRKMLKRSEEGRRKILNSWLETQQQKMLKENGAEAREELEEELRFAEADTEGVSVFVVHESAGREYFGRQGILKEARFGGEGEPEVSLHFNPGVWSCLLKHTVEVEQVKKTRKLKGFNEVSRVMLQSWLWDCGLKLEPEDPGDDVTVSSQGGDWLLDQHLNVGWELLKFGAGLQESAVQYVPPDLLQAWMHLETEGAHPDADEEFLLRLAAVQENRRKVIVQKLDKAAVVLMPVYCSQHWTLVVVQKVGDEVLVEYRDSLQTASEESWQAAAKALKVLKGWELPRRCNTAVQPPGSALCGAFVLFWMEQVCRKLCLNEPACSMGWPNAALWSARTWTVSKMLKKEQDKQIAEAKALQLKNEAIRKKQKAVDEKNLKKQEQLEKIKGKVEASAKESWLKVPAGKPCLENLSKEGQLDVADKANTGRLVVFFGPSMCARVAPQEVEEQLVLNICQMLHIVWPNFRSTSSGLREWLTIKRVTLAGLRSSHLAMAPVKAYELRSKTSKELLKELDDMKGELAQLRVAKVAGGAASKLAKIKGVRKGIARILTVYNQKQKEQARKDYKGKKYLPLDLRPKKTRKIRRALKTEQKYAKTLRQKTRESNFPMRRFAVTM</sequence>
<organism evidence="6 7">
    <name type="scientific">Polarella glacialis</name>
    <name type="common">Dinoflagellate</name>
    <dbReference type="NCBI Taxonomy" id="89957"/>
    <lineage>
        <taxon>Eukaryota</taxon>
        <taxon>Sar</taxon>
        <taxon>Alveolata</taxon>
        <taxon>Dinophyceae</taxon>
        <taxon>Suessiales</taxon>
        <taxon>Suessiaceae</taxon>
        <taxon>Polarella</taxon>
    </lineage>
</organism>
<dbReference type="Pfam" id="PF00831">
    <property type="entry name" value="Ribosomal_L29"/>
    <property type="match status" value="1"/>
</dbReference>
<evidence type="ECO:0000256" key="4">
    <source>
        <dbReference type="SAM" id="Coils"/>
    </source>
</evidence>
<feature type="region of interest" description="Disordered" evidence="5">
    <location>
        <begin position="1280"/>
        <end position="1340"/>
    </location>
</feature>
<comment type="similarity">
    <text evidence="1">Belongs to the universal ribosomal protein uL29 family.</text>
</comment>
<feature type="compositionally biased region" description="Basic and acidic residues" evidence="5">
    <location>
        <begin position="541"/>
        <end position="572"/>
    </location>
</feature>
<name>A0A813JW82_POLGL</name>
<dbReference type="PANTHER" id="PTHR45722:SF2">
    <property type="entry name" value="LARGE RIBOSOMAL SUBUNIT PROTEIN UL29-RELATED"/>
    <property type="match status" value="1"/>
</dbReference>
<dbReference type="CDD" id="cd00427">
    <property type="entry name" value="Ribosomal_L29_HIP"/>
    <property type="match status" value="1"/>
</dbReference>
<dbReference type="GO" id="GO:0022625">
    <property type="term" value="C:cytosolic large ribosomal subunit"/>
    <property type="evidence" value="ECO:0007669"/>
    <property type="project" value="InterPro"/>
</dbReference>
<keyword evidence="3" id="KW-0687">Ribonucleoprotein</keyword>
<feature type="coiled-coil region" evidence="4">
    <location>
        <begin position="1700"/>
        <end position="1742"/>
    </location>
</feature>
<protein>
    <recommendedName>
        <fullName evidence="8">60S ribosomal protein L35</fullName>
    </recommendedName>
</protein>
<dbReference type="Gene3D" id="1.10.287.310">
    <property type="match status" value="1"/>
</dbReference>
<dbReference type="GO" id="GO:0003729">
    <property type="term" value="F:mRNA binding"/>
    <property type="evidence" value="ECO:0007669"/>
    <property type="project" value="TreeGrafter"/>
</dbReference>
<gene>
    <name evidence="6" type="ORF">PGLA2088_LOCUS23919</name>
</gene>
<dbReference type="GO" id="GO:0006412">
    <property type="term" value="P:translation"/>
    <property type="evidence" value="ECO:0007669"/>
    <property type="project" value="InterPro"/>
</dbReference>
<dbReference type="FunFam" id="1.10.287.310:FF:000002">
    <property type="entry name" value="60S ribosomal protein L35"/>
    <property type="match status" value="1"/>
</dbReference>
<dbReference type="GO" id="GO:0000463">
    <property type="term" value="P:maturation of LSU-rRNA from tricistronic rRNA transcript (SSU-rRNA, 5.8S rRNA, LSU-rRNA)"/>
    <property type="evidence" value="ECO:0007669"/>
    <property type="project" value="InterPro"/>
</dbReference>
<dbReference type="Gene3D" id="3.40.395.10">
    <property type="entry name" value="Adenoviral Proteinase, Chain A"/>
    <property type="match status" value="1"/>
</dbReference>
<dbReference type="GO" id="GO:0003735">
    <property type="term" value="F:structural constituent of ribosome"/>
    <property type="evidence" value="ECO:0007669"/>
    <property type="project" value="InterPro"/>
</dbReference>
<keyword evidence="4" id="KW-0175">Coiled coil</keyword>
<evidence type="ECO:0000313" key="7">
    <source>
        <dbReference type="Proteomes" id="UP000626109"/>
    </source>
</evidence>
<evidence type="ECO:0000256" key="1">
    <source>
        <dbReference type="ARBA" id="ARBA00009254"/>
    </source>
</evidence>
<dbReference type="HAMAP" id="MF_00374">
    <property type="entry name" value="Ribosomal_uL29"/>
    <property type="match status" value="1"/>
</dbReference>
<feature type="compositionally biased region" description="Basic and acidic residues" evidence="5">
    <location>
        <begin position="1283"/>
        <end position="1294"/>
    </location>
</feature>
<dbReference type="PANTHER" id="PTHR45722">
    <property type="entry name" value="60S RIBOSOMAL PROTEIN L35"/>
    <property type="match status" value="1"/>
</dbReference>
<dbReference type="Proteomes" id="UP000626109">
    <property type="component" value="Unassembled WGS sequence"/>
</dbReference>
<proteinExistence type="inferred from homology"/>
<evidence type="ECO:0000256" key="2">
    <source>
        <dbReference type="ARBA" id="ARBA00022980"/>
    </source>
</evidence>
<dbReference type="InterPro" id="IPR036049">
    <property type="entry name" value="Ribosomal_uL29_sf"/>
</dbReference>
<feature type="region of interest" description="Disordered" evidence="5">
    <location>
        <begin position="530"/>
        <end position="572"/>
    </location>
</feature>
<dbReference type="InterPro" id="IPR001854">
    <property type="entry name" value="Ribosomal_uL29"/>
</dbReference>
<dbReference type="SUPFAM" id="SSF46561">
    <property type="entry name" value="Ribosomal protein L29 (L29p)"/>
    <property type="match status" value="1"/>
</dbReference>
<keyword evidence="2" id="KW-0689">Ribosomal protein</keyword>
<dbReference type="SUPFAM" id="SSF53448">
    <property type="entry name" value="Nucleotide-diphospho-sugar transferases"/>
    <property type="match status" value="1"/>
</dbReference>
<evidence type="ECO:0000256" key="3">
    <source>
        <dbReference type="ARBA" id="ARBA00023274"/>
    </source>
</evidence>
<dbReference type="FunFam" id="6.10.250.3450:FF:000001">
    <property type="entry name" value="60S ribosomal protein L35"/>
    <property type="match status" value="1"/>
</dbReference>
<comment type="caution">
    <text evidence="6">The sequence shown here is derived from an EMBL/GenBank/DDBJ whole genome shotgun (WGS) entry which is preliminary data.</text>
</comment>
<dbReference type="InterPro" id="IPR045059">
    <property type="entry name" value="Ribosomal_uL29_euk"/>
</dbReference>
<dbReference type="EMBL" id="CAJNNW010026308">
    <property type="protein sequence ID" value="CAE8684360.1"/>
    <property type="molecule type" value="Genomic_DNA"/>
</dbReference>
<feature type="region of interest" description="Disordered" evidence="5">
    <location>
        <begin position="674"/>
        <end position="706"/>
    </location>
</feature>
<dbReference type="NCBIfam" id="TIGR00012">
    <property type="entry name" value="L29"/>
    <property type="match status" value="1"/>
</dbReference>
<accession>A0A813JW82</accession>
<reference evidence="6" key="1">
    <citation type="submission" date="2021-02" db="EMBL/GenBank/DDBJ databases">
        <authorList>
            <person name="Dougan E. K."/>
            <person name="Rhodes N."/>
            <person name="Thang M."/>
            <person name="Chan C."/>
        </authorList>
    </citation>
    <scope>NUCLEOTIDE SEQUENCE</scope>
</reference>
<dbReference type="InterPro" id="IPR029044">
    <property type="entry name" value="Nucleotide-diphossugar_trans"/>
</dbReference>